<protein>
    <submittedName>
        <fullName evidence="1">Light-independent protochlorophyllide reductase subunit N</fullName>
    </submittedName>
</protein>
<dbReference type="STRING" id="1245469.S58_14030"/>
<accession>M4Z3H6</accession>
<dbReference type="KEGG" id="aol:S58_14030"/>
<keyword evidence="2" id="KW-1185">Reference proteome</keyword>
<dbReference type="EMBL" id="AP012603">
    <property type="protein sequence ID" value="BAM87411.1"/>
    <property type="molecule type" value="Genomic_DNA"/>
</dbReference>
<reference evidence="1 2" key="1">
    <citation type="journal article" date="2013" name="Appl. Environ. Microbiol.">
        <title>Genome analysis suggests that the soil oligotrophic bacterium Agromonas oligotrophica (Bradyrhizobium oligotrophicum) is a nitrogen-fixing symbiont of Aeschynomene indica.</title>
        <authorList>
            <person name="Okubo T."/>
            <person name="Fukushima S."/>
            <person name="Itakura M."/>
            <person name="Oshima K."/>
            <person name="Longtonglang A."/>
            <person name="Teaumroong N."/>
            <person name="Mitsui H."/>
            <person name="Hattori M."/>
            <person name="Hattori R."/>
            <person name="Hattori T."/>
            <person name="Minamisawa K."/>
        </authorList>
    </citation>
    <scope>NUCLEOTIDE SEQUENCE [LARGE SCALE GENOMIC DNA]</scope>
    <source>
        <strain evidence="1 2">S58</strain>
    </source>
</reference>
<evidence type="ECO:0000313" key="1">
    <source>
        <dbReference type="EMBL" id="BAM87411.1"/>
    </source>
</evidence>
<dbReference type="HOGENOM" id="CLU_2341260_0_0_5"/>
<dbReference type="Proteomes" id="UP000011841">
    <property type="component" value="Chromosome"/>
</dbReference>
<evidence type="ECO:0000313" key="2">
    <source>
        <dbReference type="Proteomes" id="UP000011841"/>
    </source>
</evidence>
<organism evidence="1 2">
    <name type="scientific">Bradyrhizobium oligotrophicum S58</name>
    <dbReference type="NCBI Taxonomy" id="1245469"/>
    <lineage>
        <taxon>Bacteria</taxon>
        <taxon>Pseudomonadati</taxon>
        <taxon>Pseudomonadota</taxon>
        <taxon>Alphaproteobacteria</taxon>
        <taxon>Hyphomicrobiales</taxon>
        <taxon>Nitrobacteraceae</taxon>
        <taxon>Bradyrhizobium</taxon>
    </lineage>
</organism>
<proteinExistence type="predicted"/>
<gene>
    <name evidence="1" type="ORF">S58_14030</name>
</gene>
<sequence>MGGHWVTHDQNDLVGVFLAARTSCRNESVSLSIAAAAERGNAHHRRIARLDSAVETKINRSVTVIPVGGGQMPKAQAHAPRQARVVLCSPQMTGDKH</sequence>
<dbReference type="AlphaFoldDB" id="M4Z3H6"/>
<name>M4Z3H6_9BRAD</name>